<dbReference type="GO" id="GO:0015288">
    <property type="term" value="F:porin activity"/>
    <property type="evidence" value="ECO:0007669"/>
    <property type="project" value="UniProtKB-KW"/>
</dbReference>
<evidence type="ECO:0000256" key="10">
    <source>
        <dbReference type="ARBA" id="ARBA00023237"/>
    </source>
</evidence>
<comment type="subcellular location">
    <subcellularLocation>
        <location evidence="1">Cell outer membrane</location>
        <topology evidence="1">Multi-pass membrane protein</topology>
    </subcellularLocation>
</comment>
<sequence length="365" mass="38641">MPTQSNQNKCRRRHRLAPAVNRRLLSTVGASVIACAIADDATAQSSVSLYGLADVYVGTQKSLGKPRAYAMNSGGFTTSFWGIGGREDLGGGYALQFALEAFMRPSNGGAGRFSGDTFFGRNAYVGVATPYGVLRAGRNTTPYYISVVRFNPFSTSFGFSPALNQMYKGVAGQGLVGDNGWSNSVLYSTPGEHVLQASLIYATGNAPGHTGANQWGGSVTYDGHRAFSATLAFQQAKYDRTPGDLNGSIAGFTQQDAVLAGVGYDLKFVKFTAFYQYVHDAIDGGGLGTHSGQVGAAVPLGFGTVLASVMAAKSHGRDRPSRTTWALGYDYRLSKRTDVYVAYMRDRASGYGNGDSAGLGLRTAF</sequence>
<keyword evidence="8" id="KW-0626">Porin</keyword>
<keyword evidence="10" id="KW-0998">Cell outer membrane</keyword>
<evidence type="ECO:0000313" key="14">
    <source>
        <dbReference type="Proteomes" id="UP000193146"/>
    </source>
</evidence>
<organism evidence="13 14">
    <name type="scientific">Burkholderia puraquae</name>
    <dbReference type="NCBI Taxonomy" id="1904757"/>
    <lineage>
        <taxon>Bacteria</taxon>
        <taxon>Pseudomonadati</taxon>
        <taxon>Pseudomonadota</taxon>
        <taxon>Betaproteobacteria</taxon>
        <taxon>Burkholderiales</taxon>
        <taxon>Burkholderiaceae</taxon>
        <taxon>Burkholderia</taxon>
        <taxon>Burkholderia cepacia complex</taxon>
    </lineage>
</organism>
<dbReference type="GO" id="GO:0009279">
    <property type="term" value="C:cell outer membrane"/>
    <property type="evidence" value="ECO:0007669"/>
    <property type="project" value="UniProtKB-SubCell"/>
</dbReference>
<comment type="subunit">
    <text evidence="2">Homotrimer.</text>
</comment>
<dbReference type="Gene3D" id="2.40.160.10">
    <property type="entry name" value="Porin"/>
    <property type="match status" value="1"/>
</dbReference>
<reference evidence="13 14" key="1">
    <citation type="submission" date="2017-04" db="EMBL/GenBank/DDBJ databases">
        <title>Burkholderia puraquae sp. nov., a novel Burkholderia cepacia complex species from hospital setting samples.</title>
        <authorList>
            <person name="Martina P."/>
            <person name="Leguizamon M."/>
            <person name="Prieto C."/>
            <person name="Sousa S."/>
            <person name="Montanaro P."/>
            <person name="Draghi W."/>
            <person name="Staembler M."/>
            <person name="Bettiol M."/>
            <person name="Figoli C."/>
            <person name="Palau J."/>
            <person name="Alvarez F."/>
            <person name="Benetti S."/>
            <person name="Anchat E."/>
            <person name="Vescina C."/>
            <person name="Ferreras J."/>
            <person name="Lasch P."/>
            <person name="Lagares A."/>
            <person name="Zorreguieta A."/>
            <person name="Yantorno O."/>
            <person name="Bosch A."/>
        </authorList>
    </citation>
    <scope>NUCLEOTIDE SEQUENCE [LARGE SCALE GENOMIC DNA]</scope>
    <source>
        <strain evidence="13 14">CAMPA 1040</strain>
    </source>
</reference>
<gene>
    <name evidence="13" type="ORF">B7G54_06145</name>
    <name evidence="12" type="ORF">LMG29660_01310</name>
</gene>
<evidence type="ECO:0000256" key="4">
    <source>
        <dbReference type="ARBA" id="ARBA00022452"/>
    </source>
</evidence>
<dbReference type="InterPro" id="IPR023614">
    <property type="entry name" value="Porin_dom_sf"/>
</dbReference>
<evidence type="ECO:0000256" key="8">
    <source>
        <dbReference type="ARBA" id="ARBA00023114"/>
    </source>
</evidence>
<evidence type="ECO:0000256" key="1">
    <source>
        <dbReference type="ARBA" id="ARBA00004571"/>
    </source>
</evidence>
<dbReference type="SUPFAM" id="SSF56935">
    <property type="entry name" value="Porins"/>
    <property type="match status" value="1"/>
</dbReference>
<dbReference type="Proteomes" id="UP000494135">
    <property type="component" value="Unassembled WGS sequence"/>
</dbReference>
<dbReference type="RefSeq" id="WP_085038264.1">
    <property type="nucleotide sequence ID" value="NZ_CADIKG010000002.1"/>
</dbReference>
<keyword evidence="3" id="KW-0813">Transport</keyword>
<dbReference type="PANTHER" id="PTHR34501">
    <property type="entry name" value="PROTEIN YDDL-RELATED"/>
    <property type="match status" value="1"/>
</dbReference>
<dbReference type="OrthoDB" id="6975458at2"/>
<evidence type="ECO:0000256" key="9">
    <source>
        <dbReference type="ARBA" id="ARBA00023136"/>
    </source>
</evidence>
<dbReference type="AlphaFoldDB" id="A0A1X1PMH3"/>
<proteinExistence type="predicted"/>
<keyword evidence="9" id="KW-0472">Membrane</keyword>
<dbReference type="InterPro" id="IPR033900">
    <property type="entry name" value="Gram_neg_porin_domain"/>
</dbReference>
<dbReference type="InterPro" id="IPR050298">
    <property type="entry name" value="Gram-neg_bact_OMP"/>
</dbReference>
<dbReference type="Proteomes" id="UP000193146">
    <property type="component" value="Unassembled WGS sequence"/>
</dbReference>
<dbReference type="GO" id="GO:0006811">
    <property type="term" value="P:monoatomic ion transport"/>
    <property type="evidence" value="ECO:0007669"/>
    <property type="project" value="UniProtKB-KW"/>
</dbReference>
<evidence type="ECO:0000256" key="2">
    <source>
        <dbReference type="ARBA" id="ARBA00011233"/>
    </source>
</evidence>
<name>A0A1X1PMH3_9BURK</name>
<dbReference type="CDD" id="cd00342">
    <property type="entry name" value="gram_neg_porins"/>
    <property type="match status" value="1"/>
</dbReference>
<keyword evidence="6" id="KW-0732">Signal</keyword>
<keyword evidence="5" id="KW-0812">Transmembrane</keyword>
<keyword evidence="14" id="KW-1185">Reference proteome</keyword>
<keyword evidence="4" id="KW-1134">Transmembrane beta strand</keyword>
<reference evidence="12 15" key="2">
    <citation type="submission" date="2020-04" db="EMBL/GenBank/DDBJ databases">
        <authorList>
            <person name="De Canck E."/>
        </authorList>
    </citation>
    <scope>NUCLEOTIDE SEQUENCE [LARGE SCALE GENOMIC DNA]</scope>
    <source>
        <strain evidence="12 15">LMG 29660</strain>
    </source>
</reference>
<evidence type="ECO:0000256" key="7">
    <source>
        <dbReference type="ARBA" id="ARBA00023065"/>
    </source>
</evidence>
<evidence type="ECO:0000259" key="11">
    <source>
        <dbReference type="Pfam" id="PF13609"/>
    </source>
</evidence>
<feature type="domain" description="Porin" evidence="11">
    <location>
        <begin position="30"/>
        <end position="350"/>
    </location>
</feature>
<evidence type="ECO:0000313" key="13">
    <source>
        <dbReference type="EMBL" id="ORT88182.1"/>
    </source>
</evidence>
<evidence type="ECO:0000256" key="3">
    <source>
        <dbReference type="ARBA" id="ARBA00022448"/>
    </source>
</evidence>
<evidence type="ECO:0000313" key="15">
    <source>
        <dbReference type="Proteomes" id="UP000494135"/>
    </source>
</evidence>
<protein>
    <submittedName>
        <fullName evidence="12">Outer membrane porin protein 32</fullName>
    </submittedName>
</protein>
<keyword evidence="7" id="KW-0406">Ion transport</keyword>
<evidence type="ECO:0000256" key="5">
    <source>
        <dbReference type="ARBA" id="ARBA00022692"/>
    </source>
</evidence>
<evidence type="ECO:0000313" key="12">
    <source>
        <dbReference type="EMBL" id="CAB3750539.1"/>
    </source>
</evidence>
<dbReference type="Pfam" id="PF13609">
    <property type="entry name" value="Porin_4"/>
    <property type="match status" value="1"/>
</dbReference>
<dbReference type="EMBL" id="NBYX01000002">
    <property type="protein sequence ID" value="ORT88182.1"/>
    <property type="molecule type" value="Genomic_DNA"/>
</dbReference>
<dbReference type="GO" id="GO:0046930">
    <property type="term" value="C:pore complex"/>
    <property type="evidence" value="ECO:0007669"/>
    <property type="project" value="UniProtKB-KW"/>
</dbReference>
<dbReference type="PANTHER" id="PTHR34501:SF9">
    <property type="entry name" value="MAJOR OUTER MEMBRANE PROTEIN P.IA"/>
    <property type="match status" value="1"/>
</dbReference>
<dbReference type="EMBL" id="CADIKG010000002">
    <property type="protein sequence ID" value="CAB3750539.1"/>
    <property type="molecule type" value="Genomic_DNA"/>
</dbReference>
<evidence type="ECO:0000256" key="6">
    <source>
        <dbReference type="ARBA" id="ARBA00022729"/>
    </source>
</evidence>
<accession>A0A1X1PMH3</accession>